<dbReference type="Proteomes" id="UP000000683">
    <property type="component" value="Chromosome"/>
</dbReference>
<accession>F5ZES8</accession>
<feature type="transmembrane region" description="Helical" evidence="1">
    <location>
        <begin position="22"/>
        <end position="51"/>
    </location>
</feature>
<reference evidence="2 3" key="1">
    <citation type="journal article" date="2011" name="J. Bacteriol.">
        <title>Complete genome sequence of the polycyclic aromatic hydrocarbon-degrading bacterium Alteromonas sp. strain SN2.</title>
        <authorList>
            <person name="Jin H.M."/>
            <person name="Jeong H."/>
            <person name="Moon E.J."/>
            <person name="Math R.K."/>
            <person name="Lee K."/>
            <person name="Kim H.J."/>
            <person name="Jeon C.O."/>
            <person name="Oh T.K."/>
            <person name="Kim J.F."/>
        </authorList>
    </citation>
    <scope>NUCLEOTIDE SEQUENCE [LARGE SCALE GENOMIC DNA]</scope>
    <source>
        <strain evidence="3">JCM 17741 / KACC 18427 / KCTC 11700BP / SN2</strain>
    </source>
</reference>
<keyword evidence="3" id="KW-1185">Reference proteome</keyword>
<dbReference type="KEGG" id="alt:ambt_15590"/>
<dbReference type="eggNOG" id="ENOG502ZPX7">
    <property type="taxonomic scope" value="Bacteria"/>
</dbReference>
<sequence length="80" mass="9265">MKALPMFGVDLDIPLKEYSDQIVYSVFAFGILLLFCCIYLLCSLCAAVYFYPMVKNGNLGADDYFNIVFKSQYPTHWQRM</sequence>
<dbReference type="EMBL" id="CP002339">
    <property type="protein sequence ID" value="AEF04628.1"/>
    <property type="molecule type" value="Genomic_DNA"/>
</dbReference>
<proteinExistence type="predicted"/>
<keyword evidence="1" id="KW-0472">Membrane</keyword>
<dbReference type="AlphaFoldDB" id="F5ZES8"/>
<organism evidence="2 3">
    <name type="scientific">Alteromonas naphthalenivorans</name>
    <dbReference type="NCBI Taxonomy" id="715451"/>
    <lineage>
        <taxon>Bacteria</taxon>
        <taxon>Pseudomonadati</taxon>
        <taxon>Pseudomonadota</taxon>
        <taxon>Gammaproteobacteria</taxon>
        <taxon>Alteromonadales</taxon>
        <taxon>Alteromonadaceae</taxon>
        <taxon>Alteromonas/Salinimonas group</taxon>
        <taxon>Alteromonas</taxon>
    </lineage>
</organism>
<protein>
    <submittedName>
        <fullName evidence="2">Uncharacterized protein</fullName>
    </submittedName>
</protein>
<keyword evidence="1" id="KW-0812">Transmembrane</keyword>
<gene>
    <name evidence="2" type="ordered locus">ambt_15590</name>
</gene>
<evidence type="ECO:0000313" key="3">
    <source>
        <dbReference type="Proteomes" id="UP000000683"/>
    </source>
</evidence>
<dbReference type="HOGENOM" id="CLU_2581953_0_0_6"/>
<keyword evidence="1" id="KW-1133">Transmembrane helix</keyword>
<evidence type="ECO:0000313" key="2">
    <source>
        <dbReference type="EMBL" id="AEF04628.1"/>
    </source>
</evidence>
<name>F5ZES8_ALTNA</name>
<evidence type="ECO:0000256" key="1">
    <source>
        <dbReference type="SAM" id="Phobius"/>
    </source>
</evidence>